<dbReference type="EMBL" id="MABE01000020">
    <property type="protein sequence ID" value="OUS41554.1"/>
    <property type="molecule type" value="Genomic_DNA"/>
</dbReference>
<dbReference type="PANTHER" id="PTHR47360">
    <property type="entry name" value="MUREIN DD-ENDOPEPTIDASE MEPS/MUREIN LD-CARBOXYPEPTIDASE"/>
    <property type="match status" value="1"/>
</dbReference>
<proteinExistence type="inferred from homology"/>
<feature type="domain" description="NlpC/P60" evidence="6">
    <location>
        <begin position="56"/>
        <end position="177"/>
    </location>
</feature>
<keyword evidence="2" id="KW-0645">Protease</keyword>
<dbReference type="GO" id="GO:0008234">
    <property type="term" value="F:cysteine-type peptidase activity"/>
    <property type="evidence" value="ECO:0007669"/>
    <property type="project" value="UniProtKB-KW"/>
</dbReference>
<evidence type="ECO:0000256" key="5">
    <source>
        <dbReference type="ARBA" id="ARBA00022807"/>
    </source>
</evidence>
<evidence type="ECO:0000256" key="1">
    <source>
        <dbReference type="ARBA" id="ARBA00007074"/>
    </source>
</evidence>
<dbReference type="InterPro" id="IPR052062">
    <property type="entry name" value="Murein_DD/LD_carboxypeptidase"/>
</dbReference>
<dbReference type="Proteomes" id="UP000227088">
    <property type="component" value="Unassembled WGS sequence"/>
</dbReference>
<comment type="similarity">
    <text evidence="1">Belongs to the peptidase C40 family.</text>
</comment>
<dbReference type="PROSITE" id="PS51935">
    <property type="entry name" value="NLPC_P60"/>
    <property type="match status" value="1"/>
</dbReference>
<dbReference type="PANTHER" id="PTHR47360:SF1">
    <property type="entry name" value="ENDOPEPTIDASE NLPC-RELATED"/>
    <property type="match status" value="1"/>
</dbReference>
<evidence type="ECO:0000313" key="8">
    <source>
        <dbReference type="Proteomes" id="UP000227088"/>
    </source>
</evidence>
<name>A0A1Y5I0B0_OLEAN</name>
<evidence type="ECO:0000259" key="6">
    <source>
        <dbReference type="PROSITE" id="PS51935"/>
    </source>
</evidence>
<keyword evidence="4" id="KW-0378">Hydrolase</keyword>
<evidence type="ECO:0000256" key="3">
    <source>
        <dbReference type="ARBA" id="ARBA00022729"/>
    </source>
</evidence>
<dbReference type="Gene3D" id="3.90.1720.10">
    <property type="entry name" value="endopeptidase domain like (from Nostoc punctiforme)"/>
    <property type="match status" value="1"/>
</dbReference>
<keyword evidence="5" id="KW-0788">Thiol protease</keyword>
<dbReference type="GO" id="GO:0006508">
    <property type="term" value="P:proteolysis"/>
    <property type="evidence" value="ECO:0007669"/>
    <property type="project" value="UniProtKB-KW"/>
</dbReference>
<dbReference type="AlphaFoldDB" id="A0A1Y5I0B0"/>
<evidence type="ECO:0000256" key="4">
    <source>
        <dbReference type="ARBA" id="ARBA00022801"/>
    </source>
</evidence>
<reference evidence="8" key="1">
    <citation type="journal article" date="2017" name="Proc. Natl. Acad. Sci. U.S.A.">
        <title>Simulation of Deepwater Horizon oil plume reveals substrate specialization within a complex community of hydrocarbon degraders.</title>
        <authorList>
            <person name="Hu P."/>
            <person name="Dubinsky E.A."/>
            <person name="Probst A.J."/>
            <person name="Wang J."/>
            <person name="Sieber C.M.K."/>
            <person name="Tom L.M."/>
            <person name="Gardinali P."/>
            <person name="Banfield J.F."/>
            <person name="Atlas R.M."/>
            <person name="Andersen G.L."/>
        </authorList>
    </citation>
    <scope>NUCLEOTIDE SEQUENCE [LARGE SCALE GENOMIC DNA]</scope>
</reference>
<comment type="caution">
    <text evidence="7">The sequence shown here is derived from an EMBL/GenBank/DDBJ whole genome shotgun (WGS) entry which is preliminary data.</text>
</comment>
<protein>
    <recommendedName>
        <fullName evidence="6">NlpC/P60 domain-containing protein</fullName>
    </recommendedName>
</protein>
<dbReference type="InterPro" id="IPR038765">
    <property type="entry name" value="Papain-like_cys_pep_sf"/>
</dbReference>
<dbReference type="InterPro" id="IPR000064">
    <property type="entry name" value="NLP_P60_dom"/>
</dbReference>
<dbReference type="SUPFAM" id="SSF54001">
    <property type="entry name" value="Cysteine proteinases"/>
    <property type="match status" value="1"/>
</dbReference>
<keyword evidence="3" id="KW-0732">Signal</keyword>
<organism evidence="7 8">
    <name type="scientific">Oleispira antarctica</name>
    <dbReference type="NCBI Taxonomy" id="188908"/>
    <lineage>
        <taxon>Bacteria</taxon>
        <taxon>Pseudomonadati</taxon>
        <taxon>Pseudomonadota</taxon>
        <taxon>Gammaproteobacteria</taxon>
        <taxon>Oceanospirillales</taxon>
        <taxon>Oceanospirillaceae</taxon>
        <taxon>Oleispira</taxon>
    </lineage>
</organism>
<evidence type="ECO:0000313" key="7">
    <source>
        <dbReference type="EMBL" id="OUS41554.1"/>
    </source>
</evidence>
<evidence type="ECO:0000256" key="2">
    <source>
        <dbReference type="ARBA" id="ARBA00022670"/>
    </source>
</evidence>
<accession>A0A1Y5I0B0</accession>
<sequence length="178" mass="19669">MNIFIGEKTFVANLLVAISICFGLSACSSIPASSVASSNQQAMLPSGEHIDIADQSKVRSQLLQQLAEWQGVPHRDGGLSKKGVDCSGFVYLTFADEFGIRLPRTTARQVQQGVVVAQQDLIPGDLVFFKTGIKQRHVGIYVGKNQFIHTSSSRGVMSSRLDNPYWQDAYWHSRRVVR</sequence>
<dbReference type="Pfam" id="PF00877">
    <property type="entry name" value="NLPC_P60"/>
    <property type="match status" value="1"/>
</dbReference>
<gene>
    <name evidence="7" type="ORF">A9R00_00345</name>
</gene>